<dbReference type="AlphaFoldDB" id="A0A0U5GJV0"/>
<feature type="transmembrane region" description="Helical" evidence="1">
    <location>
        <begin position="25"/>
        <end position="46"/>
    </location>
</feature>
<dbReference type="STRING" id="1619313.EM595_0918"/>
<proteinExistence type="predicted"/>
<dbReference type="OrthoDB" id="6504753at2"/>
<keyword evidence="3" id="KW-1185">Reference proteome</keyword>
<evidence type="ECO:0000313" key="2">
    <source>
        <dbReference type="EMBL" id="CUU23154.1"/>
    </source>
</evidence>
<sequence>MNPDEEQSRSYPLQEDMRWQRREWWLQKVGMVMLFLIVIAGACGLFSKGFLSEQQVSSGDRQLQVEYERFGRQLSTMNMAIRLQQLEGERFTLRIDRGAIDNFQLQTVQPQPLIARSQGHDLLLTWALPAQQHNASIWLTWQPLSFGHFHSTVSLDHGATVAFSQLIYP</sequence>
<organism evidence="2 3">
    <name type="scientific">Duffyella gerundensis</name>
    <dbReference type="NCBI Taxonomy" id="1619313"/>
    <lineage>
        <taxon>Bacteria</taxon>
        <taxon>Pseudomonadati</taxon>
        <taxon>Pseudomonadota</taxon>
        <taxon>Gammaproteobacteria</taxon>
        <taxon>Enterobacterales</taxon>
        <taxon>Erwiniaceae</taxon>
        <taxon>Duffyella</taxon>
    </lineage>
</organism>
<evidence type="ECO:0000256" key="1">
    <source>
        <dbReference type="SAM" id="Phobius"/>
    </source>
</evidence>
<dbReference type="PATRIC" id="fig|1619313.3.peg.958"/>
<gene>
    <name evidence="2" type="ORF">EM595_0918</name>
</gene>
<keyword evidence="1" id="KW-0472">Membrane</keyword>
<protein>
    <submittedName>
        <fullName evidence="2">Uncharacterized protein</fullName>
    </submittedName>
</protein>
<evidence type="ECO:0000313" key="3">
    <source>
        <dbReference type="Proteomes" id="UP000059419"/>
    </source>
</evidence>
<reference evidence="3" key="1">
    <citation type="submission" date="2015-11" db="EMBL/GenBank/DDBJ databases">
        <authorList>
            <person name="Blom J."/>
        </authorList>
    </citation>
    <scope>NUCLEOTIDE SEQUENCE [LARGE SCALE GENOMIC DNA]</scope>
</reference>
<name>A0A0U5GJV0_9GAMM</name>
<keyword evidence="1" id="KW-1133">Transmembrane helix</keyword>
<dbReference type="RefSeq" id="WP_067428286.1">
    <property type="nucleotide sequence ID" value="NZ_JAOSHQ010000001.1"/>
</dbReference>
<dbReference type="Proteomes" id="UP000059419">
    <property type="component" value="Chromosome 1"/>
</dbReference>
<keyword evidence="1" id="KW-0812">Transmembrane</keyword>
<accession>A0A0U5GJV0</accession>
<dbReference type="EMBL" id="LN907827">
    <property type="protein sequence ID" value="CUU23154.1"/>
    <property type="molecule type" value="Genomic_DNA"/>
</dbReference>
<dbReference type="KEGG" id="ege:EM595_0918"/>